<sequence>MRQSRRGVLRTGALALAAGLAGCGARDDGTTGAATTDGTATGDAAGCPATPMPEGCVVESSAGDADPIPTTADGTADAETTLSVRWNARTQPSMSPDDSEFLSYSPARGMVYVVFRLELTPAVDRPVDVGPYGVFGLRAQLCDATWYLEPPLRSLDAGFEVSVDLSPGETRAGVLGFEVPAELDAATLVRYADADEQPDSAFEATCDRDLDVGIGL</sequence>
<evidence type="ECO:0000256" key="1">
    <source>
        <dbReference type="SAM" id="MobiDB-lite"/>
    </source>
</evidence>
<feature type="region of interest" description="Disordered" evidence="1">
    <location>
        <begin position="55"/>
        <end position="76"/>
    </location>
</feature>
<proteinExistence type="predicted"/>
<evidence type="ECO:0000313" key="2">
    <source>
        <dbReference type="EMBL" id="RXK46399.1"/>
    </source>
</evidence>
<name>A0A498KT80_9EURY</name>
<gene>
    <name evidence="2" type="ORF">EAF64_19085</name>
</gene>
<dbReference type="PROSITE" id="PS51257">
    <property type="entry name" value="PROKAR_LIPOPROTEIN"/>
    <property type="match status" value="1"/>
</dbReference>
<evidence type="ECO:0008006" key="4">
    <source>
        <dbReference type="Google" id="ProtNLM"/>
    </source>
</evidence>
<dbReference type="Proteomes" id="UP000289691">
    <property type="component" value="Unassembled WGS sequence"/>
</dbReference>
<dbReference type="PROSITE" id="PS51318">
    <property type="entry name" value="TAT"/>
    <property type="match status" value="1"/>
</dbReference>
<accession>A0A498KT80</accession>
<evidence type="ECO:0000313" key="3">
    <source>
        <dbReference type="Proteomes" id="UP000289691"/>
    </source>
</evidence>
<protein>
    <recommendedName>
        <fullName evidence="4">DUF4352 domain-containing protein</fullName>
    </recommendedName>
</protein>
<dbReference type="EMBL" id="RDFA01000009">
    <property type="protein sequence ID" value="RXK46399.1"/>
    <property type="molecule type" value="Genomic_DNA"/>
</dbReference>
<reference evidence="2 3" key="1">
    <citation type="submission" date="2019-01" db="EMBL/GenBank/DDBJ databases">
        <title>Halorientalis sp. F13-25 a new haloarchaeum isolated from hypersaline water.</title>
        <authorList>
            <person name="Ana D.-V."/>
            <person name="Cristina S.-P."/>
            <person name="Antonio V."/>
        </authorList>
    </citation>
    <scope>NUCLEOTIDE SEQUENCE [LARGE SCALE GENOMIC DNA]</scope>
    <source>
        <strain evidence="2 3">F13-25</strain>
    </source>
</reference>
<dbReference type="InterPro" id="IPR006311">
    <property type="entry name" value="TAT_signal"/>
</dbReference>
<dbReference type="AlphaFoldDB" id="A0A498KT80"/>
<keyword evidence="3" id="KW-1185">Reference proteome</keyword>
<dbReference type="OrthoDB" id="378642at2157"/>
<dbReference type="RefSeq" id="WP_129070581.1">
    <property type="nucleotide sequence ID" value="NZ_RDFA01000009.1"/>
</dbReference>
<organism evidence="2 3">
    <name type="scientific">Halorientalis pallida</name>
    <dbReference type="NCBI Taxonomy" id="2479928"/>
    <lineage>
        <taxon>Archaea</taxon>
        <taxon>Methanobacteriati</taxon>
        <taxon>Methanobacteriota</taxon>
        <taxon>Stenosarchaea group</taxon>
        <taxon>Halobacteria</taxon>
        <taxon>Halobacteriales</taxon>
        <taxon>Haloarculaceae</taxon>
        <taxon>Halorientalis</taxon>
    </lineage>
</organism>
<comment type="caution">
    <text evidence="2">The sequence shown here is derived from an EMBL/GenBank/DDBJ whole genome shotgun (WGS) entry which is preliminary data.</text>
</comment>